<comment type="caution">
    <text evidence="1">The sequence shown here is derived from an EMBL/GenBank/DDBJ whole genome shotgun (WGS) entry which is preliminary data.</text>
</comment>
<sequence length="75" mass="8546">MSRYLVNRCICHSRSFKEVKDHAEEHGITSVKELQAEDFCSCGCGLCIPYIELMFETGDTEFEPGAYYKKASRAD</sequence>
<gene>
    <name evidence="1" type="ORF">NM125_01785</name>
</gene>
<keyword evidence="2" id="KW-1185">Reference proteome</keyword>
<protein>
    <recommendedName>
        <fullName evidence="3">BFD-like [2Fe-2S] binding domain-containing protein</fullName>
    </recommendedName>
</protein>
<evidence type="ECO:0000313" key="1">
    <source>
        <dbReference type="EMBL" id="MCP9290306.1"/>
    </source>
</evidence>
<evidence type="ECO:0008006" key="3">
    <source>
        <dbReference type="Google" id="ProtNLM"/>
    </source>
</evidence>
<dbReference type="RefSeq" id="WP_255132257.1">
    <property type="nucleotide sequence ID" value="NZ_JANDBC010000001.1"/>
</dbReference>
<dbReference type="AlphaFoldDB" id="A0A9X2RBJ9"/>
<name>A0A9X2RBJ9_9BACT</name>
<reference evidence="1" key="1">
    <citation type="submission" date="2022-06" db="EMBL/GenBank/DDBJ databases">
        <title>Gracilimonas sp. CAU 1638 isolated from sea sediment.</title>
        <authorList>
            <person name="Kim W."/>
        </authorList>
    </citation>
    <scope>NUCLEOTIDE SEQUENCE</scope>
    <source>
        <strain evidence="1">CAU 1638</strain>
    </source>
</reference>
<organism evidence="1 2">
    <name type="scientific">Gracilimonas sediminicola</name>
    <dbReference type="NCBI Taxonomy" id="2952158"/>
    <lineage>
        <taxon>Bacteria</taxon>
        <taxon>Pseudomonadati</taxon>
        <taxon>Balneolota</taxon>
        <taxon>Balneolia</taxon>
        <taxon>Balneolales</taxon>
        <taxon>Balneolaceae</taxon>
        <taxon>Gracilimonas</taxon>
    </lineage>
</organism>
<dbReference type="Proteomes" id="UP001139125">
    <property type="component" value="Unassembled WGS sequence"/>
</dbReference>
<accession>A0A9X2RBJ9</accession>
<dbReference type="EMBL" id="JANDBC010000001">
    <property type="protein sequence ID" value="MCP9290306.1"/>
    <property type="molecule type" value="Genomic_DNA"/>
</dbReference>
<proteinExistence type="predicted"/>
<evidence type="ECO:0000313" key="2">
    <source>
        <dbReference type="Proteomes" id="UP001139125"/>
    </source>
</evidence>